<evidence type="ECO:0000313" key="5">
    <source>
        <dbReference type="Proteomes" id="UP001596310"/>
    </source>
</evidence>
<feature type="region of interest" description="Disordered" evidence="1">
    <location>
        <begin position="331"/>
        <end position="382"/>
    </location>
</feature>
<keyword evidence="2" id="KW-0472">Membrane</keyword>
<accession>A0ABW1UTU1</accession>
<keyword evidence="4" id="KW-0255">Endonuclease</keyword>
<dbReference type="Proteomes" id="UP001596310">
    <property type="component" value="Unassembled WGS sequence"/>
</dbReference>
<feature type="transmembrane region" description="Helical" evidence="2">
    <location>
        <begin position="6"/>
        <end position="24"/>
    </location>
</feature>
<dbReference type="EMBL" id="JBHSSM010000023">
    <property type="protein sequence ID" value="MFC6316045.1"/>
    <property type="molecule type" value="Genomic_DNA"/>
</dbReference>
<evidence type="ECO:0000256" key="2">
    <source>
        <dbReference type="SAM" id="Phobius"/>
    </source>
</evidence>
<keyword evidence="4" id="KW-0540">Nuclease</keyword>
<dbReference type="GO" id="GO:0004519">
    <property type="term" value="F:endonuclease activity"/>
    <property type="evidence" value="ECO:0007669"/>
    <property type="project" value="UniProtKB-KW"/>
</dbReference>
<dbReference type="Pfam" id="PF13930">
    <property type="entry name" value="Endonuclea_NS_2"/>
    <property type="match status" value="1"/>
</dbReference>
<gene>
    <name evidence="4" type="ORF">ACFQHW_10770</name>
</gene>
<evidence type="ECO:0000259" key="3">
    <source>
        <dbReference type="Pfam" id="PF13930"/>
    </source>
</evidence>
<reference evidence="5" key="1">
    <citation type="journal article" date="2019" name="Int. J. Syst. Evol. Microbiol.">
        <title>The Global Catalogue of Microorganisms (GCM) 10K type strain sequencing project: providing services to taxonomists for standard genome sequencing and annotation.</title>
        <authorList>
            <consortium name="The Broad Institute Genomics Platform"/>
            <consortium name="The Broad Institute Genome Sequencing Center for Infectious Disease"/>
            <person name="Wu L."/>
            <person name="Ma J."/>
        </authorList>
    </citation>
    <scope>NUCLEOTIDE SEQUENCE [LARGE SCALE GENOMIC DNA]</scope>
    <source>
        <strain evidence="5">CCM 8897</strain>
    </source>
</reference>
<evidence type="ECO:0000256" key="1">
    <source>
        <dbReference type="SAM" id="MobiDB-lite"/>
    </source>
</evidence>
<keyword evidence="2" id="KW-0812">Transmembrane</keyword>
<dbReference type="InterPro" id="IPR044929">
    <property type="entry name" value="DNA/RNA_non-sp_Endonuclease_sf"/>
</dbReference>
<evidence type="ECO:0000313" key="4">
    <source>
        <dbReference type="EMBL" id="MFC6316045.1"/>
    </source>
</evidence>
<proteinExistence type="predicted"/>
<dbReference type="InterPro" id="IPR044927">
    <property type="entry name" value="Endonuclea_NS_2"/>
</dbReference>
<organism evidence="4 5">
    <name type="scientific">Lapidilactobacillus achengensis</name>
    <dbReference type="NCBI Taxonomy" id="2486000"/>
    <lineage>
        <taxon>Bacteria</taxon>
        <taxon>Bacillati</taxon>
        <taxon>Bacillota</taxon>
        <taxon>Bacilli</taxon>
        <taxon>Lactobacillales</taxon>
        <taxon>Lactobacillaceae</taxon>
        <taxon>Lapidilactobacillus</taxon>
    </lineage>
</organism>
<keyword evidence="2" id="KW-1133">Transmembrane helix</keyword>
<feature type="domain" description="Type VII secretion system protein EssD-like" evidence="3">
    <location>
        <begin position="168"/>
        <end position="298"/>
    </location>
</feature>
<keyword evidence="4" id="KW-0378">Hydrolase</keyword>
<feature type="transmembrane region" description="Helical" evidence="2">
    <location>
        <begin position="36"/>
        <end position="53"/>
    </location>
</feature>
<feature type="compositionally biased region" description="Low complexity" evidence="1">
    <location>
        <begin position="331"/>
        <end position="377"/>
    </location>
</feature>
<name>A0ABW1UTU1_9LACO</name>
<sequence>MYTFTMLIAMIGMLLIPYGVITWLKRRKSQQTTKLAAVLAAAGVVLFLGGATANGQVKTAQEQQVAADKAASVSSRQVAAKTSSKAAAKAEKAAAASSRSAASSSKKAAAQSSSIKVATEKAAAEKKAAETKRKQSNTNLASLTYQGTQTINVNQGQPTFSSADLSLAEGAWEKYGELDQLNRATSAEAMLNQSIMPTGKRGSISEVTPTGWKNKKINGGYLFNRSHLIGWALAGENANWKNLITGTRQLNSPEMLRYEMDVKAYLEQSSKNYVRYSVTPIFRGNELLARGVHMMAQAVNSQAISFNVYIFNVQSGVTLNYADGSSNVGQATGSTGTTSAAGAGSTTRPSQNSGNQAASSSQTTTQNNQAQNNQNTTPTGQVVFVTPTGKRYHKYAHGNGTFTKTSLQDAKSRGLTPCQVCW</sequence>
<protein>
    <submittedName>
        <fullName evidence="4">DNA/RNA non-specific endonuclease</fullName>
    </submittedName>
</protein>
<comment type="caution">
    <text evidence="4">The sequence shown here is derived from an EMBL/GenBank/DDBJ whole genome shotgun (WGS) entry which is preliminary data.</text>
</comment>
<keyword evidence="5" id="KW-1185">Reference proteome</keyword>
<dbReference type="RefSeq" id="WP_225422205.1">
    <property type="nucleotide sequence ID" value="NZ_JBHSSM010000023.1"/>
</dbReference>
<dbReference type="Gene3D" id="3.40.570.10">
    <property type="entry name" value="Extracellular Endonuclease, subunit A"/>
    <property type="match status" value="1"/>
</dbReference>